<proteinExistence type="predicted"/>
<gene>
    <name evidence="1" type="ORF">SAY86_025874</name>
</gene>
<keyword evidence="2" id="KW-1185">Reference proteome</keyword>
<protein>
    <submittedName>
        <fullName evidence="1">Uncharacterized protein</fullName>
    </submittedName>
</protein>
<reference evidence="1 2" key="1">
    <citation type="journal article" date="2023" name="Hortic Res">
        <title>Pangenome of water caltrop reveals structural variations and asymmetric subgenome divergence after allopolyploidization.</title>
        <authorList>
            <person name="Zhang X."/>
            <person name="Chen Y."/>
            <person name="Wang L."/>
            <person name="Yuan Y."/>
            <person name="Fang M."/>
            <person name="Shi L."/>
            <person name="Lu R."/>
            <person name="Comes H.P."/>
            <person name="Ma Y."/>
            <person name="Chen Y."/>
            <person name="Huang G."/>
            <person name="Zhou Y."/>
            <person name="Zheng Z."/>
            <person name="Qiu Y."/>
        </authorList>
    </citation>
    <scope>NUCLEOTIDE SEQUENCE [LARGE SCALE GENOMIC DNA]</scope>
    <source>
        <strain evidence="1">F231</strain>
    </source>
</reference>
<name>A0AAN7KCT8_TRANT</name>
<dbReference type="Proteomes" id="UP001346149">
    <property type="component" value="Unassembled WGS sequence"/>
</dbReference>
<organism evidence="1 2">
    <name type="scientific">Trapa natans</name>
    <name type="common">Water chestnut</name>
    <dbReference type="NCBI Taxonomy" id="22666"/>
    <lineage>
        <taxon>Eukaryota</taxon>
        <taxon>Viridiplantae</taxon>
        <taxon>Streptophyta</taxon>
        <taxon>Embryophyta</taxon>
        <taxon>Tracheophyta</taxon>
        <taxon>Spermatophyta</taxon>
        <taxon>Magnoliopsida</taxon>
        <taxon>eudicotyledons</taxon>
        <taxon>Gunneridae</taxon>
        <taxon>Pentapetalae</taxon>
        <taxon>rosids</taxon>
        <taxon>malvids</taxon>
        <taxon>Myrtales</taxon>
        <taxon>Lythraceae</taxon>
        <taxon>Trapa</taxon>
    </lineage>
</organism>
<accession>A0AAN7KCT8</accession>
<evidence type="ECO:0000313" key="1">
    <source>
        <dbReference type="EMBL" id="KAK4764784.1"/>
    </source>
</evidence>
<dbReference type="AlphaFoldDB" id="A0AAN7KCT8"/>
<comment type="caution">
    <text evidence="1">The sequence shown here is derived from an EMBL/GenBank/DDBJ whole genome shotgun (WGS) entry which is preliminary data.</text>
</comment>
<dbReference type="EMBL" id="JAXQNO010000023">
    <property type="protein sequence ID" value="KAK4764784.1"/>
    <property type="molecule type" value="Genomic_DNA"/>
</dbReference>
<evidence type="ECO:0000313" key="2">
    <source>
        <dbReference type="Proteomes" id="UP001346149"/>
    </source>
</evidence>
<sequence length="77" mass="8447">MIQQSDFPECNGAQNSDNYICCQENQKSFLNGFLGNVFMEKSYNLSAAIEWEEFACPYCSELLVAYPSTGGGGTLDG</sequence>